<accession>A0ABX0Y6Z2</accession>
<reference evidence="3 4" key="1">
    <citation type="submission" date="2020-03" db="EMBL/GenBank/DDBJ databases">
        <title>WGS of the type strain of Planosporangium spp.</title>
        <authorList>
            <person name="Thawai C."/>
        </authorList>
    </citation>
    <scope>NUCLEOTIDE SEQUENCE [LARGE SCALE GENOMIC DNA]</scope>
    <source>
        <strain evidence="3 4">TBRC 5610</strain>
    </source>
</reference>
<gene>
    <name evidence="3" type="ORF">HC031_31425</name>
</gene>
<name>A0ABX0Y6Z2_9ACTN</name>
<keyword evidence="1" id="KW-0812">Transmembrane</keyword>
<keyword evidence="4" id="KW-1185">Reference proteome</keyword>
<dbReference type="RefSeq" id="WP_167929096.1">
    <property type="nucleotide sequence ID" value="NZ_JAATVY010000049.1"/>
</dbReference>
<dbReference type="Pfam" id="PF00652">
    <property type="entry name" value="Ricin_B_lectin"/>
    <property type="match status" value="1"/>
</dbReference>
<feature type="domain" description="Ricin B lectin" evidence="2">
    <location>
        <begin position="326"/>
        <end position="490"/>
    </location>
</feature>
<dbReference type="SUPFAM" id="SSF50370">
    <property type="entry name" value="Ricin B-like lectins"/>
    <property type="match status" value="2"/>
</dbReference>
<proteinExistence type="predicted"/>
<keyword evidence="1" id="KW-0472">Membrane</keyword>
<protein>
    <recommendedName>
        <fullName evidence="2">Ricin B lectin domain-containing protein</fullName>
    </recommendedName>
</protein>
<evidence type="ECO:0000259" key="2">
    <source>
        <dbReference type="SMART" id="SM00458"/>
    </source>
</evidence>
<evidence type="ECO:0000313" key="3">
    <source>
        <dbReference type="EMBL" id="NJC74192.1"/>
    </source>
</evidence>
<dbReference type="InterPro" id="IPR000772">
    <property type="entry name" value="Ricin_B_lectin"/>
</dbReference>
<feature type="transmembrane region" description="Helical" evidence="1">
    <location>
        <begin position="21"/>
        <end position="46"/>
    </location>
</feature>
<organism evidence="3 4">
    <name type="scientific">Planosporangium thailandense</name>
    <dbReference type="NCBI Taxonomy" id="765197"/>
    <lineage>
        <taxon>Bacteria</taxon>
        <taxon>Bacillati</taxon>
        <taxon>Actinomycetota</taxon>
        <taxon>Actinomycetes</taxon>
        <taxon>Micromonosporales</taxon>
        <taxon>Micromonosporaceae</taxon>
        <taxon>Planosporangium</taxon>
    </lineage>
</organism>
<dbReference type="Proteomes" id="UP000722989">
    <property type="component" value="Unassembled WGS sequence"/>
</dbReference>
<keyword evidence="1" id="KW-1133">Transmembrane helix</keyword>
<sequence>MTAAADRRRGYPRPCRPTGDAGSVAMALMLTIVGITLSALLVPMVVTQVHSTQVSAQRADALNAAQAGVDAALGQIRAATDSDGQGAVGKLPCGLAVTPVGAANAASYEVTITYVNTDPRGRPDSWLDDSANQVRCIGGSGTASAPSYAVVRSTGTAGKTHRVLRSTYRFTIGNQPIGGGLVHVAGTGINLCLDAGTATPASGTNLLVQPCSPDSPRQQFAYDKNLNIYLTSTRVSGALGMCLEAKQSANNPVQLQPCATTTQPQQQWLFNDNGNFQGTKDGSKPDNFCFAVDGTQPGSQVITRPCNQGTGLTPDALVGAGAAGASSQQLVNLNQFGRCLDVPEFDVTKRFLIAWPCKQAPDPADIGWNQKWKLPTIASNAKSAVGPILTTDDQGRRWCLRSPATTAASQYVTVQQCPTNLAQAPTWTVYGDTGDDLTRYHIKDSAGLCLSPTDPNATPPDFYTDTNGYQISKIVVADCGRSTLQMWNAPALGAAVEDISER</sequence>
<dbReference type="EMBL" id="JAATVY010000049">
    <property type="protein sequence ID" value="NJC74192.1"/>
    <property type="molecule type" value="Genomic_DNA"/>
</dbReference>
<dbReference type="CDD" id="cd00161">
    <property type="entry name" value="beta-trefoil_Ricin-like"/>
    <property type="match status" value="1"/>
</dbReference>
<dbReference type="SMART" id="SM00458">
    <property type="entry name" value="RICIN"/>
    <property type="match status" value="2"/>
</dbReference>
<dbReference type="InterPro" id="IPR035992">
    <property type="entry name" value="Ricin_B-like_lectins"/>
</dbReference>
<dbReference type="Gene3D" id="2.80.10.50">
    <property type="match status" value="2"/>
</dbReference>
<comment type="caution">
    <text evidence="3">The sequence shown here is derived from an EMBL/GenBank/DDBJ whole genome shotgun (WGS) entry which is preliminary data.</text>
</comment>
<dbReference type="PROSITE" id="PS50231">
    <property type="entry name" value="RICIN_B_LECTIN"/>
    <property type="match status" value="2"/>
</dbReference>
<feature type="domain" description="Ricin B lectin" evidence="2">
    <location>
        <begin position="179"/>
        <end position="315"/>
    </location>
</feature>
<evidence type="ECO:0000313" key="4">
    <source>
        <dbReference type="Proteomes" id="UP000722989"/>
    </source>
</evidence>
<evidence type="ECO:0000256" key="1">
    <source>
        <dbReference type="SAM" id="Phobius"/>
    </source>
</evidence>